<gene>
    <name evidence="2" type="ORF">SAMN05192554_10993</name>
</gene>
<keyword evidence="3" id="KW-1185">Reference proteome</keyword>
<evidence type="ECO:0000313" key="3">
    <source>
        <dbReference type="Proteomes" id="UP000199370"/>
    </source>
</evidence>
<sequence>MYGDDGAVVSISVDDPSTAGLGHLFEDPATAVEAHLDDHGTNVAVVAEPFAGREVLLDDAEETFGPAAAGEPDPSCDRLDE</sequence>
<evidence type="ECO:0000313" key="2">
    <source>
        <dbReference type="EMBL" id="SDM90408.1"/>
    </source>
</evidence>
<reference evidence="2 3" key="1">
    <citation type="submission" date="2016-10" db="EMBL/GenBank/DDBJ databases">
        <authorList>
            <person name="de Groot N.N."/>
        </authorList>
    </citation>
    <scope>NUCLEOTIDE SEQUENCE [LARGE SCALE GENOMIC DNA]</scope>
    <source>
        <strain evidence="3">EB21,IBRC-M 10013,KCTC 4048</strain>
    </source>
</reference>
<dbReference type="Proteomes" id="UP000199370">
    <property type="component" value="Unassembled WGS sequence"/>
</dbReference>
<name>A0A1G9X139_9EURY</name>
<protein>
    <submittedName>
        <fullName evidence="2">Uncharacterized protein</fullName>
    </submittedName>
</protein>
<organism evidence="2 3">
    <name type="scientific">Haloarchaeobius iranensis</name>
    <dbReference type="NCBI Taxonomy" id="996166"/>
    <lineage>
        <taxon>Archaea</taxon>
        <taxon>Methanobacteriati</taxon>
        <taxon>Methanobacteriota</taxon>
        <taxon>Stenosarchaea group</taxon>
        <taxon>Halobacteria</taxon>
        <taxon>Halobacteriales</taxon>
        <taxon>Halorubellaceae</taxon>
        <taxon>Haloarchaeobius</taxon>
    </lineage>
</organism>
<proteinExistence type="predicted"/>
<dbReference type="AlphaFoldDB" id="A0A1G9X139"/>
<dbReference type="STRING" id="996166.SAMN05192554_10993"/>
<dbReference type="EMBL" id="FNIA01000009">
    <property type="protein sequence ID" value="SDM90408.1"/>
    <property type="molecule type" value="Genomic_DNA"/>
</dbReference>
<accession>A0A1G9X139</accession>
<dbReference type="RefSeq" id="WP_089733332.1">
    <property type="nucleotide sequence ID" value="NZ_FNIA01000009.1"/>
</dbReference>
<feature type="region of interest" description="Disordered" evidence="1">
    <location>
        <begin position="61"/>
        <end position="81"/>
    </location>
</feature>
<evidence type="ECO:0000256" key="1">
    <source>
        <dbReference type="SAM" id="MobiDB-lite"/>
    </source>
</evidence>